<reference evidence="2 3" key="1">
    <citation type="submission" date="2020-10" db="EMBL/GenBank/DDBJ databases">
        <title>Ramlibacter sp. HM2 16S ribosomal RNA gene Genome sequencing and assembly.</title>
        <authorList>
            <person name="Kang M."/>
        </authorList>
    </citation>
    <scope>NUCLEOTIDE SEQUENCE [LARGE SCALE GENOMIC DNA]</scope>
    <source>
        <strain evidence="2 3">HM2</strain>
    </source>
</reference>
<dbReference type="Pfam" id="PF01370">
    <property type="entry name" value="Epimerase"/>
    <property type="match status" value="1"/>
</dbReference>
<dbReference type="PANTHER" id="PTHR43245">
    <property type="entry name" value="BIFUNCTIONAL POLYMYXIN RESISTANCE PROTEIN ARNA"/>
    <property type="match status" value="1"/>
</dbReference>
<keyword evidence="3" id="KW-1185">Reference proteome</keyword>
<gene>
    <name evidence="2" type="ORF">IM787_01645</name>
</gene>
<dbReference type="SUPFAM" id="SSF51735">
    <property type="entry name" value="NAD(P)-binding Rossmann-fold domains"/>
    <property type="match status" value="1"/>
</dbReference>
<evidence type="ECO:0000259" key="1">
    <source>
        <dbReference type="Pfam" id="PF01370"/>
    </source>
</evidence>
<name>A0ABR9RYE5_9BURK</name>
<organism evidence="2 3">
    <name type="scientific">Ramlibacter pallidus</name>
    <dbReference type="NCBI Taxonomy" id="2780087"/>
    <lineage>
        <taxon>Bacteria</taxon>
        <taxon>Pseudomonadati</taxon>
        <taxon>Pseudomonadota</taxon>
        <taxon>Betaproteobacteria</taxon>
        <taxon>Burkholderiales</taxon>
        <taxon>Comamonadaceae</taxon>
        <taxon>Ramlibacter</taxon>
    </lineage>
</organism>
<dbReference type="InterPro" id="IPR036291">
    <property type="entry name" value="NAD(P)-bd_dom_sf"/>
</dbReference>
<evidence type="ECO:0000313" key="3">
    <source>
        <dbReference type="Proteomes" id="UP000806285"/>
    </source>
</evidence>
<dbReference type="RefSeq" id="WP_193674887.1">
    <property type="nucleotide sequence ID" value="NZ_JADDIV010000001.1"/>
</dbReference>
<dbReference type="InterPro" id="IPR050177">
    <property type="entry name" value="Lipid_A_modif_metabolic_enz"/>
</dbReference>
<dbReference type="Proteomes" id="UP000806285">
    <property type="component" value="Unassembled WGS sequence"/>
</dbReference>
<feature type="domain" description="NAD-dependent epimerase/dehydratase" evidence="1">
    <location>
        <begin position="2"/>
        <end position="206"/>
    </location>
</feature>
<accession>A0ABR9RYE5</accession>
<dbReference type="InterPro" id="IPR001509">
    <property type="entry name" value="Epimerase_deHydtase"/>
</dbReference>
<dbReference type="PANTHER" id="PTHR43245:SF58">
    <property type="entry name" value="BLL5923 PROTEIN"/>
    <property type="match status" value="1"/>
</dbReference>
<evidence type="ECO:0000313" key="2">
    <source>
        <dbReference type="EMBL" id="MBE7366260.1"/>
    </source>
</evidence>
<dbReference type="EMBL" id="JADDIV010000001">
    <property type="protein sequence ID" value="MBE7366260.1"/>
    <property type="molecule type" value="Genomic_DNA"/>
</dbReference>
<protein>
    <submittedName>
        <fullName evidence="2">NAD-dependent epimerase/dehydratase family protein</fullName>
    </submittedName>
</protein>
<dbReference type="Gene3D" id="3.40.50.720">
    <property type="entry name" value="NAD(P)-binding Rossmann-like Domain"/>
    <property type="match status" value="1"/>
</dbReference>
<sequence length="308" mass="31870">MIAVTGAGGYIGGATVRFLAASGPVLAIGRTAPAGLERAGVQVAATGEGPPTPEMLRGCTAVVHLAGRAHTQVASERGRDLFDEVNRQLAVRTAAAARAAGVGRFVFVSSIGVHGNWSAETVRADSPARPAAAYARSKWAAEQELTAACAEQGPALVIVRPPMVYGAGCPGNFPRLVRLVRSGLPLPFGAARAVRSFVHVDNLASFLGACALGPLPAQRTFVAGDGSDWSLAELVRGMAAALDMPSRLVSVPPGLLRLAGTLIGRRRELESLTLPLRVDWQEAGRAMGWQPVLAPAEALRASVVGPAR</sequence>
<proteinExistence type="predicted"/>
<comment type="caution">
    <text evidence="2">The sequence shown here is derived from an EMBL/GenBank/DDBJ whole genome shotgun (WGS) entry which is preliminary data.</text>
</comment>